<sequence length="119" mass="13901">MSAHNPYTFHEGGFHRRPQARGGRRRGQGGRGYYRPYEEVIRHEAWHENNLFNDFVEDPNTLPPTERPTPTVACRLLPVELLKDTNLLPTVGHLTVAIFNQWFNGYFQSFNHKLARTRI</sequence>
<dbReference type="EMBL" id="CM044707">
    <property type="protein sequence ID" value="KAI5654295.1"/>
    <property type="molecule type" value="Genomic_DNA"/>
</dbReference>
<comment type="caution">
    <text evidence="1">The sequence shown here is derived from an EMBL/GenBank/DDBJ whole genome shotgun (WGS) entry which is preliminary data.</text>
</comment>
<accession>A0ACC0A073</accession>
<gene>
    <name evidence="1" type="ORF">M9H77_31482</name>
</gene>
<evidence type="ECO:0000313" key="1">
    <source>
        <dbReference type="EMBL" id="KAI5654295.1"/>
    </source>
</evidence>
<proteinExistence type="predicted"/>
<name>A0ACC0A073_CATRO</name>
<protein>
    <submittedName>
        <fullName evidence="1">Uncharacterized protein</fullName>
    </submittedName>
</protein>
<reference evidence="2" key="1">
    <citation type="journal article" date="2023" name="Nat. Plants">
        <title>Single-cell RNA sequencing provides a high-resolution roadmap for understanding the multicellular compartmentation of specialized metabolism.</title>
        <authorList>
            <person name="Sun S."/>
            <person name="Shen X."/>
            <person name="Li Y."/>
            <person name="Li Y."/>
            <person name="Wang S."/>
            <person name="Li R."/>
            <person name="Zhang H."/>
            <person name="Shen G."/>
            <person name="Guo B."/>
            <person name="Wei J."/>
            <person name="Xu J."/>
            <person name="St-Pierre B."/>
            <person name="Chen S."/>
            <person name="Sun C."/>
        </authorList>
    </citation>
    <scope>NUCLEOTIDE SEQUENCE [LARGE SCALE GENOMIC DNA]</scope>
</reference>
<evidence type="ECO:0000313" key="2">
    <source>
        <dbReference type="Proteomes" id="UP001060085"/>
    </source>
</evidence>
<organism evidence="1 2">
    <name type="scientific">Catharanthus roseus</name>
    <name type="common">Madagascar periwinkle</name>
    <name type="synonym">Vinca rosea</name>
    <dbReference type="NCBI Taxonomy" id="4058"/>
    <lineage>
        <taxon>Eukaryota</taxon>
        <taxon>Viridiplantae</taxon>
        <taxon>Streptophyta</taxon>
        <taxon>Embryophyta</taxon>
        <taxon>Tracheophyta</taxon>
        <taxon>Spermatophyta</taxon>
        <taxon>Magnoliopsida</taxon>
        <taxon>eudicotyledons</taxon>
        <taxon>Gunneridae</taxon>
        <taxon>Pentapetalae</taxon>
        <taxon>asterids</taxon>
        <taxon>lamiids</taxon>
        <taxon>Gentianales</taxon>
        <taxon>Apocynaceae</taxon>
        <taxon>Rauvolfioideae</taxon>
        <taxon>Vinceae</taxon>
        <taxon>Catharanthinae</taxon>
        <taxon>Catharanthus</taxon>
    </lineage>
</organism>
<dbReference type="Proteomes" id="UP001060085">
    <property type="component" value="Linkage Group LG07"/>
</dbReference>
<keyword evidence="2" id="KW-1185">Reference proteome</keyword>